<dbReference type="Pfam" id="PF01398">
    <property type="entry name" value="JAB"/>
    <property type="match status" value="1"/>
</dbReference>
<keyword evidence="9" id="KW-0736">Signalosome</keyword>
<evidence type="ECO:0000256" key="7">
    <source>
        <dbReference type="ARBA" id="ARBA00022670"/>
    </source>
</evidence>
<evidence type="ECO:0000256" key="11">
    <source>
        <dbReference type="ARBA" id="ARBA00022833"/>
    </source>
</evidence>
<keyword evidence="6" id="KW-0963">Cytoplasm</keyword>
<evidence type="ECO:0000256" key="14">
    <source>
        <dbReference type="ARBA" id="ARBA00076748"/>
    </source>
</evidence>
<dbReference type="EMBL" id="DQIR01178861">
    <property type="protein sequence ID" value="HDB34338.1"/>
    <property type="molecule type" value="Transcribed_RNA"/>
</dbReference>
<dbReference type="SUPFAM" id="SSF102712">
    <property type="entry name" value="JAB1/MPN domain"/>
    <property type="match status" value="1"/>
</dbReference>
<keyword evidence="10" id="KW-0378">Hydrolase</keyword>
<dbReference type="Gene3D" id="3.40.140.10">
    <property type="entry name" value="Cytidine Deaminase, domain 2"/>
    <property type="match status" value="1"/>
</dbReference>
<dbReference type="GO" id="GO:0008180">
    <property type="term" value="C:COP9 signalosome"/>
    <property type="evidence" value="ECO:0007669"/>
    <property type="project" value="UniProtKB-KW"/>
</dbReference>
<evidence type="ECO:0000256" key="3">
    <source>
        <dbReference type="ARBA" id="ARBA00004496"/>
    </source>
</evidence>
<comment type="cofactor">
    <cofactor evidence="1">
        <name>a divalent metal cation</name>
        <dbReference type="ChEBI" id="CHEBI:60240"/>
    </cofactor>
</comment>
<dbReference type="GO" id="GO:0005737">
    <property type="term" value="C:cytoplasm"/>
    <property type="evidence" value="ECO:0007669"/>
    <property type="project" value="UniProtKB-SubCell"/>
</dbReference>
<dbReference type="PANTHER" id="PTHR10410">
    <property type="entry name" value="EUKARYOTIC TRANSLATION INITIATION FACTOR 3 -RELATED"/>
    <property type="match status" value="1"/>
</dbReference>
<evidence type="ECO:0000256" key="13">
    <source>
        <dbReference type="ARBA" id="ARBA00023242"/>
    </source>
</evidence>
<dbReference type="PROSITE" id="PS50249">
    <property type="entry name" value="MPN"/>
    <property type="match status" value="1"/>
</dbReference>
<organism evidence="16">
    <name type="scientific">Sus scrofa</name>
    <name type="common">Pig</name>
    <dbReference type="NCBI Taxonomy" id="9823"/>
    <lineage>
        <taxon>Eukaryota</taxon>
        <taxon>Metazoa</taxon>
        <taxon>Chordata</taxon>
        <taxon>Craniata</taxon>
        <taxon>Vertebrata</taxon>
        <taxon>Euteleostomi</taxon>
        <taxon>Mammalia</taxon>
        <taxon>Eutheria</taxon>
        <taxon>Laurasiatheria</taxon>
        <taxon>Artiodactyla</taxon>
        <taxon>Suina</taxon>
        <taxon>Suidae</taxon>
        <taxon>Sus</taxon>
    </lineage>
</organism>
<evidence type="ECO:0000256" key="8">
    <source>
        <dbReference type="ARBA" id="ARBA00022723"/>
    </source>
</evidence>
<dbReference type="InterPro" id="IPR037518">
    <property type="entry name" value="MPN"/>
</dbReference>
<dbReference type="CDD" id="cd08069">
    <property type="entry name" value="MPN_RPN11_CSN5"/>
    <property type="match status" value="1"/>
</dbReference>
<dbReference type="SMART" id="SM00232">
    <property type="entry name" value="JAB_MPN"/>
    <property type="match status" value="1"/>
</dbReference>
<keyword evidence="12" id="KW-0482">Metalloprotease</keyword>
<name>A0A4X1UW46_PIG</name>
<evidence type="ECO:0000256" key="1">
    <source>
        <dbReference type="ARBA" id="ARBA00001968"/>
    </source>
</evidence>
<keyword evidence="7" id="KW-0645">Protease</keyword>
<evidence type="ECO:0000256" key="9">
    <source>
        <dbReference type="ARBA" id="ARBA00022790"/>
    </source>
</evidence>
<accession>A0A4X1UW46</accession>
<feature type="domain" description="MPN" evidence="15">
    <location>
        <begin position="144"/>
        <end position="281"/>
    </location>
</feature>
<sequence>MSSFNPQGDSSVSNYCVTAVYTVAFRKDPRHPRMVGTNFTSGSRCHGCLESLVPVCTCGGVGLKPTPGNLARLKLRLGCRGNNFSESSAMAASGSGMAQKTWELANNMQEAQSIDEIYKYDKKQQQEILAAKPWTKDHHYFKYCKISALALLKMVMHARSGGNLEVMGLMLGKVDGETMIIMDSFALPVEGTETRVNAQAAAYEYMAAYIENAKQVGRLENAIGWYHSHPGYGCWLSGIDVSTQMLNQQFQEPFVAVVIDPTRTISAGKVNLGAFRTYPKGYKPPDEGPSEYQTIPLNKIEDFGVHCKQYYALEVSYFKSSLDRKLLELLWNKYWVNTLSSSSLLTNADYTTGQVFDLSEKLEQSEAQLGRGSFMLGLETHDRKSEDKLAKATRDSCKTTIEAIHGLMSQVIKDKLFNQINIS</sequence>
<dbReference type="GO" id="GO:0006508">
    <property type="term" value="P:proteolysis"/>
    <property type="evidence" value="ECO:0007669"/>
    <property type="project" value="UniProtKB-KW"/>
</dbReference>
<protein>
    <recommendedName>
        <fullName evidence="5">COP9 signalosome complex subunit 5</fullName>
    </recommendedName>
    <alternativeName>
        <fullName evidence="14">Jun activation domain-binding protein 1</fullName>
    </alternativeName>
</protein>
<dbReference type="InterPro" id="IPR000555">
    <property type="entry name" value="JAMM/MPN+_dom"/>
</dbReference>
<evidence type="ECO:0000256" key="12">
    <source>
        <dbReference type="ARBA" id="ARBA00023049"/>
    </source>
</evidence>
<evidence type="ECO:0000256" key="10">
    <source>
        <dbReference type="ARBA" id="ARBA00022801"/>
    </source>
</evidence>
<dbReference type="GO" id="GO:0046872">
    <property type="term" value="F:metal ion binding"/>
    <property type="evidence" value="ECO:0007669"/>
    <property type="project" value="UniProtKB-KW"/>
</dbReference>
<dbReference type="GO" id="GO:0008237">
    <property type="term" value="F:metallopeptidase activity"/>
    <property type="evidence" value="ECO:0007669"/>
    <property type="project" value="UniProtKB-KW"/>
</dbReference>
<proteinExistence type="inferred from homology"/>
<evidence type="ECO:0000313" key="16">
    <source>
        <dbReference type="EMBL" id="HCZ85329.1"/>
    </source>
</evidence>
<dbReference type="InterPro" id="IPR040961">
    <property type="entry name" value="CSN5_C"/>
</dbReference>
<accession>A0A480EEM0</accession>
<evidence type="ECO:0000259" key="15">
    <source>
        <dbReference type="PROSITE" id="PS50249"/>
    </source>
</evidence>
<dbReference type="Pfam" id="PF18323">
    <property type="entry name" value="CSN5_C"/>
    <property type="match status" value="1"/>
</dbReference>
<evidence type="ECO:0000256" key="6">
    <source>
        <dbReference type="ARBA" id="ARBA00022490"/>
    </source>
</evidence>
<dbReference type="FunFam" id="3.40.140.10:FF:000203">
    <property type="entry name" value="COP9 signalosome complex subunit 5"/>
    <property type="match status" value="1"/>
</dbReference>
<keyword evidence="8" id="KW-0479">Metal-binding</keyword>
<keyword evidence="11" id="KW-0862">Zinc</keyword>
<dbReference type="InterPro" id="IPR050242">
    <property type="entry name" value="JAMM_MPN+_peptidase_M67A"/>
</dbReference>
<comment type="similarity">
    <text evidence="4">Belongs to the peptidase M67A family. CSN5 subfamily.</text>
</comment>
<dbReference type="EMBL" id="DQIR01029854">
    <property type="protein sequence ID" value="HCZ85329.1"/>
    <property type="molecule type" value="Transcribed_RNA"/>
</dbReference>
<evidence type="ECO:0000256" key="5">
    <source>
        <dbReference type="ARBA" id="ARBA00014880"/>
    </source>
</evidence>
<keyword evidence="13" id="KW-0539">Nucleus</keyword>
<dbReference type="AlphaFoldDB" id="A0A4X1UW46"/>
<comment type="subcellular location">
    <subcellularLocation>
        <location evidence="3">Cytoplasm</location>
    </subcellularLocation>
    <subcellularLocation>
        <location evidence="2">Nucleus</location>
    </subcellularLocation>
</comment>
<evidence type="ECO:0000256" key="2">
    <source>
        <dbReference type="ARBA" id="ARBA00004123"/>
    </source>
</evidence>
<evidence type="ECO:0000256" key="4">
    <source>
        <dbReference type="ARBA" id="ARBA00006008"/>
    </source>
</evidence>
<reference evidence="16" key="1">
    <citation type="journal article" date="2019" name="PeerJ">
        <title>Genes of the pig, Sus scrofa, reconstructed with EvidentialGene.</title>
        <authorList>
            <person name="Gilbert D.G."/>
        </authorList>
    </citation>
    <scope>NUCLEOTIDE SEQUENCE</scope>
</reference>